<dbReference type="GO" id="GO:0004491">
    <property type="term" value="F:methylmalonate-semialdehyde dehydrogenase (acylating, NAD) activity"/>
    <property type="evidence" value="ECO:0007669"/>
    <property type="project" value="UniProtKB-EC"/>
</dbReference>
<dbReference type="EMBL" id="QFGA01000003">
    <property type="protein sequence ID" value="TEB05031.1"/>
    <property type="molecule type" value="Genomic_DNA"/>
</dbReference>
<dbReference type="InterPro" id="IPR015590">
    <property type="entry name" value="Aldehyde_DH_dom"/>
</dbReference>
<dbReference type="InterPro" id="IPR016162">
    <property type="entry name" value="Ald_DH_N"/>
</dbReference>
<gene>
    <name evidence="3" type="primary">mmsA</name>
    <name evidence="3" type="ORF">Psch_03794</name>
</gene>
<dbReference type="InterPro" id="IPR016161">
    <property type="entry name" value="Ald_DH/histidinol_DH"/>
</dbReference>
<evidence type="ECO:0000313" key="3">
    <source>
        <dbReference type="EMBL" id="TEB05031.1"/>
    </source>
</evidence>
<reference evidence="3 4" key="1">
    <citation type="journal article" date="2018" name="Environ. Microbiol.">
        <title>Novel energy conservation strategies and behaviour of Pelotomaculum schinkii driving syntrophic propionate catabolism.</title>
        <authorList>
            <person name="Hidalgo-Ahumada C.A.P."/>
            <person name="Nobu M.K."/>
            <person name="Narihiro T."/>
            <person name="Tamaki H."/>
            <person name="Liu W.T."/>
            <person name="Kamagata Y."/>
            <person name="Stams A.J.M."/>
            <person name="Imachi H."/>
            <person name="Sousa D.Z."/>
        </authorList>
    </citation>
    <scope>NUCLEOTIDE SEQUENCE [LARGE SCALE GENOMIC DNA]</scope>
    <source>
        <strain evidence="3 4">HH</strain>
    </source>
</reference>
<comment type="caution">
    <text evidence="3">The sequence shown here is derived from an EMBL/GenBank/DDBJ whole genome shotgun (WGS) entry which is preliminary data.</text>
</comment>
<dbReference type="RefSeq" id="WP_190259297.1">
    <property type="nucleotide sequence ID" value="NZ_QFGA01000003.1"/>
</dbReference>
<keyword evidence="1 3" id="KW-0560">Oxidoreductase</keyword>
<evidence type="ECO:0000259" key="2">
    <source>
        <dbReference type="Pfam" id="PF00171"/>
    </source>
</evidence>
<keyword evidence="4" id="KW-1185">Reference proteome</keyword>
<feature type="domain" description="Aldehyde dehydrogenase" evidence="2">
    <location>
        <begin position="7"/>
        <end position="84"/>
    </location>
</feature>
<dbReference type="Gene3D" id="3.40.605.10">
    <property type="entry name" value="Aldehyde Dehydrogenase, Chain A, domain 1"/>
    <property type="match status" value="1"/>
</dbReference>
<protein>
    <submittedName>
        <fullName evidence="3">Methylmalonate-semialdehyde dehydrogenase (Acylating)</fullName>
        <ecNumber evidence="3">1.2.1.27</ecNumber>
    </submittedName>
</protein>
<sequence length="90" mass="9941">MPTVPVTAGEVNEANKVAKTVFPVWLTTPSGKELIFKFKAILDNYLEELTLLLAEELGKNLEEAGGDTLKAIEVIKQSLTKPSRVYHWGV</sequence>
<evidence type="ECO:0000313" key="4">
    <source>
        <dbReference type="Proteomes" id="UP000298324"/>
    </source>
</evidence>
<name>A0A4Y7R8Q3_9FIRM</name>
<dbReference type="Pfam" id="PF00171">
    <property type="entry name" value="Aldedh"/>
    <property type="match status" value="1"/>
</dbReference>
<accession>A0A4Y7R8Q3</accession>
<dbReference type="AlphaFoldDB" id="A0A4Y7R8Q3"/>
<evidence type="ECO:0000256" key="1">
    <source>
        <dbReference type="ARBA" id="ARBA00023002"/>
    </source>
</evidence>
<dbReference type="Proteomes" id="UP000298324">
    <property type="component" value="Unassembled WGS sequence"/>
</dbReference>
<organism evidence="3 4">
    <name type="scientific">Pelotomaculum schinkii</name>
    <dbReference type="NCBI Taxonomy" id="78350"/>
    <lineage>
        <taxon>Bacteria</taxon>
        <taxon>Bacillati</taxon>
        <taxon>Bacillota</taxon>
        <taxon>Clostridia</taxon>
        <taxon>Eubacteriales</taxon>
        <taxon>Desulfotomaculaceae</taxon>
        <taxon>Pelotomaculum</taxon>
    </lineage>
</organism>
<dbReference type="SUPFAM" id="SSF53720">
    <property type="entry name" value="ALDH-like"/>
    <property type="match status" value="1"/>
</dbReference>
<dbReference type="EC" id="1.2.1.27" evidence="3"/>
<proteinExistence type="predicted"/>